<dbReference type="AlphaFoldDB" id="A0AAN9SV37"/>
<evidence type="ECO:0000256" key="1">
    <source>
        <dbReference type="ARBA" id="ARBA00023015"/>
    </source>
</evidence>
<evidence type="ECO:0000259" key="6">
    <source>
        <dbReference type="PROSITE" id="PS51742"/>
    </source>
</evidence>
<dbReference type="Gene3D" id="3.30.1330.80">
    <property type="entry name" value="Hypothetical protein, similar to alpha- acetolactate decarboxylase, domain 2"/>
    <property type="match status" value="1"/>
</dbReference>
<evidence type="ECO:0000256" key="3">
    <source>
        <dbReference type="ARBA" id="ARBA00023163"/>
    </source>
</evidence>
<dbReference type="SUPFAM" id="SSF117856">
    <property type="entry name" value="AF0104/ALDC/Ptd012-like"/>
    <property type="match status" value="1"/>
</dbReference>
<name>A0AAN9SV37_PSOTE</name>
<evidence type="ECO:0000256" key="5">
    <source>
        <dbReference type="RuleBase" id="RU367031"/>
    </source>
</evidence>
<dbReference type="PROSITE" id="PS51742">
    <property type="entry name" value="PPC"/>
    <property type="match status" value="1"/>
</dbReference>
<accession>A0AAN9SV37</accession>
<dbReference type="EMBL" id="JAYMYS010000002">
    <property type="protein sequence ID" value="KAK7406954.1"/>
    <property type="molecule type" value="Genomic_DNA"/>
</dbReference>
<organism evidence="7 8">
    <name type="scientific">Psophocarpus tetragonolobus</name>
    <name type="common">Winged bean</name>
    <name type="synonym">Dolichos tetragonolobus</name>
    <dbReference type="NCBI Taxonomy" id="3891"/>
    <lineage>
        <taxon>Eukaryota</taxon>
        <taxon>Viridiplantae</taxon>
        <taxon>Streptophyta</taxon>
        <taxon>Embryophyta</taxon>
        <taxon>Tracheophyta</taxon>
        <taxon>Spermatophyta</taxon>
        <taxon>Magnoliopsida</taxon>
        <taxon>eudicotyledons</taxon>
        <taxon>Gunneridae</taxon>
        <taxon>Pentapetalae</taxon>
        <taxon>rosids</taxon>
        <taxon>fabids</taxon>
        <taxon>Fabales</taxon>
        <taxon>Fabaceae</taxon>
        <taxon>Papilionoideae</taxon>
        <taxon>50 kb inversion clade</taxon>
        <taxon>NPAAA clade</taxon>
        <taxon>indigoferoid/millettioid clade</taxon>
        <taxon>Phaseoleae</taxon>
        <taxon>Psophocarpus</taxon>
    </lineage>
</organism>
<sequence length="209" mass="22914">MNGKMGQQSDEVPLSGCNLPVPTAMGMDNELQTNHLEEGKYNSFWATVVPVDTSEDILEKLIPYAAEEEIFILGASGEVSYMELVNPPDAPVANTVLKGNFEISAIEGNIVWPKTHAKNKESHVTVLVAGSDGGIRGGPVRSLIAKSSIKVFVSTASKHDVHDMASEEYPTKIELPLFQFHDQAKRMEDVVDQIYKATLKELNQTITFP</sequence>
<proteinExistence type="predicted"/>
<dbReference type="Pfam" id="PF03479">
    <property type="entry name" value="PCC"/>
    <property type="match status" value="1"/>
</dbReference>
<keyword evidence="3 5" id="KW-0804">Transcription</keyword>
<dbReference type="PANTHER" id="PTHR31500:SF57">
    <property type="entry name" value="AT-HOOK MOTIF NUCLEAR-LOCALIZED PROTEIN 10"/>
    <property type="match status" value="1"/>
</dbReference>
<keyword evidence="1 5" id="KW-0805">Transcription regulation</keyword>
<comment type="function">
    <text evidence="5">Transcription factor that specifically binds AT-rich DNA sequences related to the nuclear matrix attachment regions (MARs).</text>
</comment>
<dbReference type="PANTHER" id="PTHR31500">
    <property type="entry name" value="AT-HOOK MOTIF NUCLEAR-LOCALIZED PROTEIN 9"/>
    <property type="match status" value="1"/>
</dbReference>
<evidence type="ECO:0000256" key="2">
    <source>
        <dbReference type="ARBA" id="ARBA00023125"/>
    </source>
</evidence>
<dbReference type="CDD" id="cd11378">
    <property type="entry name" value="DUF296"/>
    <property type="match status" value="1"/>
</dbReference>
<protein>
    <recommendedName>
        <fullName evidence="5">AT-hook motif nuclear-localized protein</fullName>
    </recommendedName>
</protein>
<evidence type="ECO:0000313" key="8">
    <source>
        <dbReference type="Proteomes" id="UP001386955"/>
    </source>
</evidence>
<keyword evidence="2 5" id="KW-0238">DNA-binding</keyword>
<reference evidence="7 8" key="1">
    <citation type="submission" date="2024-01" db="EMBL/GenBank/DDBJ databases">
        <title>The genomes of 5 underutilized Papilionoideae crops provide insights into root nodulation and disease resistanc.</title>
        <authorList>
            <person name="Jiang F."/>
        </authorList>
    </citation>
    <scope>NUCLEOTIDE SEQUENCE [LARGE SCALE GENOMIC DNA]</scope>
    <source>
        <strain evidence="7">DUOXIRENSHENG_FW03</strain>
        <tissue evidence="7">Leaves</tissue>
    </source>
</reference>
<feature type="domain" description="PPC" evidence="6">
    <location>
        <begin position="41"/>
        <end position="181"/>
    </location>
</feature>
<dbReference type="GO" id="GO:0005634">
    <property type="term" value="C:nucleus"/>
    <property type="evidence" value="ECO:0007669"/>
    <property type="project" value="UniProtKB-SubCell"/>
</dbReference>
<comment type="caution">
    <text evidence="7">The sequence shown here is derived from an EMBL/GenBank/DDBJ whole genome shotgun (WGS) entry which is preliminary data.</text>
</comment>
<dbReference type="InterPro" id="IPR005175">
    <property type="entry name" value="PPC_dom"/>
</dbReference>
<dbReference type="InterPro" id="IPR039605">
    <property type="entry name" value="AHL"/>
</dbReference>
<comment type="subcellular location">
    <subcellularLocation>
        <location evidence="5">Nucleus</location>
    </subcellularLocation>
</comment>
<dbReference type="GO" id="GO:0003680">
    <property type="term" value="F:minor groove of adenine-thymine-rich DNA binding"/>
    <property type="evidence" value="ECO:0007669"/>
    <property type="project" value="UniProtKB-UniRule"/>
</dbReference>
<dbReference type="Proteomes" id="UP001386955">
    <property type="component" value="Unassembled WGS sequence"/>
</dbReference>
<keyword evidence="4 5" id="KW-0539">Nucleus</keyword>
<evidence type="ECO:0000256" key="4">
    <source>
        <dbReference type="ARBA" id="ARBA00023242"/>
    </source>
</evidence>
<keyword evidence="8" id="KW-1185">Reference proteome</keyword>
<comment type="domain">
    <text evidence="5">The PPC domain mediates interactions between AHL proteins.</text>
</comment>
<evidence type="ECO:0000313" key="7">
    <source>
        <dbReference type="EMBL" id="KAK7406954.1"/>
    </source>
</evidence>
<gene>
    <name evidence="7" type="ORF">VNO78_08590</name>
</gene>